<dbReference type="Pfam" id="PF11343">
    <property type="entry name" value="DUF3145"/>
    <property type="match status" value="1"/>
</dbReference>
<evidence type="ECO:0000313" key="1">
    <source>
        <dbReference type="EMBL" id="GIJ55820.1"/>
    </source>
</evidence>
<dbReference type="RefSeq" id="WP_203993184.1">
    <property type="nucleotide sequence ID" value="NZ_BOPG01000022.1"/>
</dbReference>
<name>A0A8J3Z6G9_9ACTN</name>
<keyword evidence="2" id="KW-1185">Reference proteome</keyword>
<reference evidence="1" key="1">
    <citation type="submission" date="2021-01" db="EMBL/GenBank/DDBJ databases">
        <title>Whole genome shotgun sequence of Virgisporangium aurantiacum NBRC 16421.</title>
        <authorList>
            <person name="Komaki H."/>
            <person name="Tamura T."/>
        </authorList>
    </citation>
    <scope>NUCLEOTIDE SEQUENCE</scope>
    <source>
        <strain evidence="1">NBRC 16421</strain>
    </source>
</reference>
<gene>
    <name evidence="1" type="ORF">Vau01_033360</name>
</gene>
<proteinExistence type="predicted"/>
<accession>A0A8J3Z6G9</accession>
<dbReference type="AlphaFoldDB" id="A0A8J3Z6G9"/>
<organism evidence="1 2">
    <name type="scientific">Virgisporangium aurantiacum</name>
    <dbReference type="NCBI Taxonomy" id="175570"/>
    <lineage>
        <taxon>Bacteria</taxon>
        <taxon>Bacillati</taxon>
        <taxon>Actinomycetota</taxon>
        <taxon>Actinomycetes</taxon>
        <taxon>Micromonosporales</taxon>
        <taxon>Micromonosporaceae</taxon>
        <taxon>Virgisporangium</taxon>
    </lineage>
</organism>
<dbReference type="InterPro" id="IPR021491">
    <property type="entry name" value="DUF3145"/>
</dbReference>
<comment type="caution">
    <text evidence="1">The sequence shown here is derived from an EMBL/GenBank/DDBJ whole genome shotgun (WGS) entry which is preliminary data.</text>
</comment>
<dbReference type="Proteomes" id="UP000612585">
    <property type="component" value="Unassembled WGS sequence"/>
</dbReference>
<protein>
    <recommendedName>
        <fullName evidence="3">DUF3145 domain-containing protein</fullName>
    </recommendedName>
</protein>
<dbReference type="EMBL" id="BOPG01000022">
    <property type="protein sequence ID" value="GIJ55820.1"/>
    <property type="molecule type" value="Genomic_DNA"/>
</dbReference>
<evidence type="ECO:0000313" key="2">
    <source>
        <dbReference type="Proteomes" id="UP000612585"/>
    </source>
</evidence>
<evidence type="ECO:0008006" key="3">
    <source>
        <dbReference type="Google" id="ProtNLM"/>
    </source>
</evidence>
<sequence length="163" mass="17813">MRTRGVVYVHSTPLAVCPHVEWALARVLGTPVRLDWASQPIEPGARRADYVWTGRPGTGGDLAGALRQWPMLRFEVTEEPSPGVDGERIMHVPGRGLFRATASANGDIMIAEDRLRFLVASAQGYEALAHTLERELGSAWDAELEPYRLAADGEPVSLLTRVG</sequence>